<evidence type="ECO:0000256" key="5">
    <source>
        <dbReference type="RuleBase" id="RU365059"/>
    </source>
</evidence>
<evidence type="ECO:0000256" key="4">
    <source>
        <dbReference type="ARBA" id="ARBA00023134"/>
    </source>
</evidence>
<dbReference type="GO" id="GO:0005737">
    <property type="term" value="C:cytoplasm"/>
    <property type="evidence" value="ECO:0007669"/>
    <property type="project" value="UniProtKB-SubCell"/>
</dbReference>
<evidence type="ECO:0000313" key="7">
    <source>
        <dbReference type="Proteomes" id="UP000192758"/>
    </source>
</evidence>
<dbReference type="OrthoDB" id="243313at2759"/>
<protein>
    <recommendedName>
        <fullName evidence="5">GPN-loop GTPase</fullName>
        <ecNumber evidence="5">3.6.5.-</ecNumber>
    </recommendedName>
</protein>
<comment type="function">
    <text evidence="5">Small GTPase required for proper nuclear import of RNA polymerase II (RNAPII). May act at an RNAP assembly step prior to nuclear import.</text>
</comment>
<keyword evidence="3 5" id="KW-0378">Hydrolase</keyword>
<dbReference type="EMBL" id="MNPJ01000012">
    <property type="protein sequence ID" value="OQS55244.1"/>
    <property type="molecule type" value="Genomic_DNA"/>
</dbReference>
<keyword evidence="7" id="KW-1185">Reference proteome</keyword>
<comment type="similarity">
    <text evidence="1 5">Belongs to the GPN-loop GTPase family.</text>
</comment>
<dbReference type="SUPFAM" id="SSF52540">
    <property type="entry name" value="P-loop containing nucleoside triphosphate hydrolases"/>
    <property type="match status" value="1"/>
</dbReference>
<dbReference type="GO" id="GO:0005525">
    <property type="term" value="F:GTP binding"/>
    <property type="evidence" value="ECO:0007669"/>
    <property type="project" value="UniProtKB-KW"/>
</dbReference>
<dbReference type="EC" id="3.6.5.-" evidence="5"/>
<dbReference type="PANTHER" id="PTHR21231:SF8">
    <property type="entry name" value="GPN-LOOP GTPASE 1"/>
    <property type="match status" value="1"/>
</dbReference>
<dbReference type="Pfam" id="PF03029">
    <property type="entry name" value="ATP_bind_1"/>
    <property type="match status" value="1"/>
</dbReference>
<keyword evidence="4 5" id="KW-0342">GTP-binding</keyword>
<gene>
    <name evidence="6" type="ORF">EHP00_2354</name>
</gene>
<reference evidence="6 7" key="1">
    <citation type="journal article" date="2017" name="Environ. Microbiol.">
        <title>Decay of the glycolytic pathway and adaptation to intranuclear parasitism within Enterocytozoonidae microsporidia.</title>
        <authorList>
            <person name="Wiredu Boakye D."/>
            <person name="Jaroenlak P."/>
            <person name="Prachumwat A."/>
            <person name="Williams T.A."/>
            <person name="Bateman K.S."/>
            <person name="Itsathitphaisarn O."/>
            <person name="Sritunyalucksana K."/>
            <person name="Paszkiewicz K.H."/>
            <person name="Moore K.A."/>
            <person name="Stentiford G.D."/>
            <person name="Williams B.A."/>
        </authorList>
    </citation>
    <scope>NUCLEOTIDE SEQUENCE [LARGE SCALE GENOMIC DNA]</scope>
    <source>
        <strain evidence="6 7">TH1</strain>
    </source>
</reference>
<evidence type="ECO:0000256" key="3">
    <source>
        <dbReference type="ARBA" id="ARBA00022801"/>
    </source>
</evidence>
<comment type="subunit">
    <text evidence="5">Binds to RNA polymerase II.</text>
</comment>
<dbReference type="GO" id="GO:0003924">
    <property type="term" value="F:GTPase activity"/>
    <property type="evidence" value="ECO:0007669"/>
    <property type="project" value="TreeGrafter"/>
</dbReference>
<keyword evidence="5" id="KW-0963">Cytoplasm</keyword>
<evidence type="ECO:0000313" key="6">
    <source>
        <dbReference type="EMBL" id="OQS55244.1"/>
    </source>
</evidence>
<organism evidence="6 7">
    <name type="scientific">Ecytonucleospora hepatopenaei</name>
    <dbReference type="NCBI Taxonomy" id="646526"/>
    <lineage>
        <taxon>Eukaryota</taxon>
        <taxon>Fungi</taxon>
        <taxon>Fungi incertae sedis</taxon>
        <taxon>Microsporidia</taxon>
        <taxon>Enterocytozoonidae</taxon>
        <taxon>Ecytonucleospora</taxon>
    </lineage>
</organism>
<sequence length="253" mass="28965">MKTHENTQFVIVGMAGSGKTTFCQRVVSWLMEYELKTKINNLTETDHVSPLTTTEIVNLDPAVLNTKIPSTIDIRDHIDFDEVMEKYDLGPNGAILTCLNLFFMKNINFNLKKYTVFDAPGQIDALTWCSPAKILYTKPNTIILFVIDSSEQSNAYSMIANLIFAASLKEKYKNAKVLLVFNKMDINVGNNKVEKYLDHFYVSENIKESDVTTLSTFFSEFWENMDFIKVSSKTGEGKKAFYDFLEEYIKNKL</sequence>
<dbReference type="STRING" id="646526.A0A1W0E7K1"/>
<comment type="subcellular location">
    <subcellularLocation>
        <location evidence="5">Cytoplasm</location>
    </subcellularLocation>
    <subcellularLocation>
        <location evidence="5">Nucleus</location>
    </subcellularLocation>
</comment>
<keyword evidence="2 5" id="KW-0547">Nucleotide-binding</keyword>
<evidence type="ECO:0000256" key="2">
    <source>
        <dbReference type="ARBA" id="ARBA00022741"/>
    </source>
</evidence>
<dbReference type="GO" id="GO:0005634">
    <property type="term" value="C:nucleus"/>
    <property type="evidence" value="ECO:0007669"/>
    <property type="project" value="UniProtKB-SubCell"/>
</dbReference>
<evidence type="ECO:0000256" key="1">
    <source>
        <dbReference type="ARBA" id="ARBA00005290"/>
    </source>
</evidence>
<dbReference type="VEuPathDB" id="MicrosporidiaDB:EHP00_2354"/>
<dbReference type="Gene3D" id="3.40.50.300">
    <property type="entry name" value="P-loop containing nucleotide triphosphate hydrolases"/>
    <property type="match status" value="1"/>
</dbReference>
<accession>A0A1W0E7K1</accession>
<dbReference type="Proteomes" id="UP000192758">
    <property type="component" value="Unassembled WGS sequence"/>
</dbReference>
<comment type="caution">
    <text evidence="6">The sequence shown here is derived from an EMBL/GenBank/DDBJ whole genome shotgun (WGS) entry which is preliminary data.</text>
</comment>
<dbReference type="InterPro" id="IPR004130">
    <property type="entry name" value="Gpn"/>
</dbReference>
<dbReference type="PANTHER" id="PTHR21231">
    <property type="entry name" value="XPA-BINDING PROTEIN 1-RELATED"/>
    <property type="match status" value="1"/>
</dbReference>
<dbReference type="PRINTS" id="PR00449">
    <property type="entry name" value="RASTRNSFRMNG"/>
</dbReference>
<name>A0A1W0E7K1_9MICR</name>
<dbReference type="AlphaFoldDB" id="A0A1W0E7K1"/>
<proteinExistence type="inferred from homology"/>
<dbReference type="InterPro" id="IPR027417">
    <property type="entry name" value="P-loop_NTPase"/>
</dbReference>